<gene>
    <name evidence="4" type="ORF">KFE25_008529</name>
</gene>
<dbReference type="Gene3D" id="2.60.40.150">
    <property type="entry name" value="C2 domain"/>
    <property type="match status" value="1"/>
</dbReference>
<dbReference type="InterPro" id="IPR035892">
    <property type="entry name" value="C2_domain_sf"/>
</dbReference>
<dbReference type="EMBL" id="JAGTXO010000001">
    <property type="protein sequence ID" value="KAG8470108.1"/>
    <property type="molecule type" value="Genomic_DNA"/>
</dbReference>
<feature type="compositionally biased region" description="Low complexity" evidence="2">
    <location>
        <begin position="638"/>
        <end position="654"/>
    </location>
</feature>
<dbReference type="AlphaFoldDB" id="A0A8J6CJM9"/>
<evidence type="ECO:0000256" key="2">
    <source>
        <dbReference type="SAM" id="MobiDB-lite"/>
    </source>
</evidence>
<accession>A0A8J6CJM9</accession>
<proteinExistence type="predicted"/>
<feature type="region of interest" description="Disordered" evidence="2">
    <location>
        <begin position="611"/>
        <end position="667"/>
    </location>
</feature>
<evidence type="ECO:0000259" key="3">
    <source>
        <dbReference type="Pfam" id="PF18111"/>
    </source>
</evidence>
<feature type="compositionally biased region" description="Basic and acidic residues" evidence="2">
    <location>
        <begin position="189"/>
        <end position="207"/>
    </location>
</feature>
<dbReference type="Proteomes" id="UP000751190">
    <property type="component" value="Unassembled WGS sequence"/>
</dbReference>
<reference evidence="4" key="1">
    <citation type="submission" date="2021-05" db="EMBL/GenBank/DDBJ databases">
        <title>The genome of the haptophyte Pavlova lutheri (Diacronema luteri, Pavlovales) - a model for lipid biosynthesis in eukaryotic algae.</title>
        <authorList>
            <person name="Hulatt C.J."/>
            <person name="Posewitz M.C."/>
        </authorList>
    </citation>
    <scope>NUCLEOTIDE SEQUENCE</scope>
    <source>
        <strain evidence="4">NIVA-4/92</strain>
    </source>
</reference>
<sequence length="667" mass="69519">MVTAAVSDSLEAKLEEARREAKRWQRKYRELQRIIEQQQAAEHELHVAQAQRAQSAKQMLQLASREHVKLGEDLGALDSDLDSVVRSLAASLAAILGRAFDGADSGDALDREPPLVAMAFPSGDATDRPSAGHARAAVASREVAQPTLPDELRPSSSARAGIPIVVSLYADESAHPATRTRVVSAAAEEAAHSADEADGADERKGGEDSDEREDLWARGAHEQAHDADARREAGAEADRLLAPPHDEREGDEDEREKARDEAGGTRGAEVSAALAPSIGAPKREPHLRLTASSVFLASGAVPADEPRLLLELDLLGVEGAAAELQPTADAGVYSCAIDKTLSLRPATRARARVASALTDDDARASNVPLVLLAFDSESEPTELGRAVLNLEELLEGGRDLHGHPLAITNAANEQLGTVTLSVHALDALREIDRALDTYGSAAAMLEAELEAERAAEAANGGAARATHSPRLPTSSSSRELEPLAEEGTEMGSESLSRAHSTGVAEHEGADGGARAPSTPGGHAAGPRRAPQELLSPELQRLRARFTAAEQEDEWATIALAGDAPRAGMARVEASASPTEGTAALGASGAARIKRKSRLSASFGNLVSLMASPRRSSTGGSSVGASSPAASRCSSLGQPSPMSARAAAGRGPPRRQSTPLPPSAVQTL</sequence>
<keyword evidence="5" id="KW-1185">Reference proteome</keyword>
<feature type="region of interest" description="Disordered" evidence="2">
    <location>
        <begin position="180"/>
        <end position="278"/>
    </location>
</feature>
<dbReference type="InterPro" id="IPR041091">
    <property type="entry name" value="RPGRIP1_C"/>
</dbReference>
<dbReference type="OrthoDB" id="10675461at2759"/>
<dbReference type="Pfam" id="PF18111">
    <property type="entry name" value="RPGR1_C"/>
    <property type="match status" value="1"/>
</dbReference>
<feature type="region of interest" description="Disordered" evidence="2">
    <location>
        <begin position="122"/>
        <end position="155"/>
    </location>
</feature>
<evidence type="ECO:0000313" key="4">
    <source>
        <dbReference type="EMBL" id="KAG8470108.1"/>
    </source>
</evidence>
<feature type="compositionally biased region" description="Low complexity" evidence="2">
    <location>
        <begin position="611"/>
        <end position="631"/>
    </location>
</feature>
<comment type="caution">
    <text evidence="4">The sequence shown here is derived from an EMBL/GenBank/DDBJ whole genome shotgun (WGS) entry which is preliminary data.</text>
</comment>
<keyword evidence="1" id="KW-0175">Coiled coil</keyword>
<evidence type="ECO:0000313" key="5">
    <source>
        <dbReference type="Proteomes" id="UP000751190"/>
    </source>
</evidence>
<feature type="compositionally biased region" description="Basic and acidic residues" evidence="2">
    <location>
        <begin position="214"/>
        <end position="248"/>
    </location>
</feature>
<feature type="coiled-coil region" evidence="1">
    <location>
        <begin position="7"/>
        <end position="51"/>
    </location>
</feature>
<feature type="domain" description="RPGRIP1 C-terminal" evidence="3">
    <location>
        <begin position="347"/>
        <end position="431"/>
    </location>
</feature>
<evidence type="ECO:0000256" key="1">
    <source>
        <dbReference type="SAM" id="Coils"/>
    </source>
</evidence>
<name>A0A8J6CJM9_DIALT</name>
<feature type="compositionally biased region" description="Low complexity" evidence="2">
    <location>
        <begin position="456"/>
        <end position="465"/>
    </location>
</feature>
<protein>
    <recommendedName>
        <fullName evidence="3">RPGRIP1 C-terminal domain-containing protein</fullName>
    </recommendedName>
</protein>
<feature type="region of interest" description="Disordered" evidence="2">
    <location>
        <begin position="456"/>
        <end position="534"/>
    </location>
</feature>
<organism evidence="4 5">
    <name type="scientific">Diacronema lutheri</name>
    <name type="common">Unicellular marine alga</name>
    <name type="synonym">Monochrysis lutheri</name>
    <dbReference type="NCBI Taxonomy" id="2081491"/>
    <lineage>
        <taxon>Eukaryota</taxon>
        <taxon>Haptista</taxon>
        <taxon>Haptophyta</taxon>
        <taxon>Pavlovophyceae</taxon>
        <taxon>Pavlovales</taxon>
        <taxon>Pavlovaceae</taxon>
        <taxon>Diacronema</taxon>
    </lineage>
</organism>